<reference evidence="3 4" key="1">
    <citation type="submission" date="2019-12" db="EMBL/GenBank/DDBJ databases">
        <title>Genomic-based taxomic classification of the family Erythrobacteraceae.</title>
        <authorList>
            <person name="Xu L."/>
        </authorList>
    </citation>
    <scope>NUCLEOTIDE SEQUENCE [LARGE SCALE GENOMIC DNA]</scope>
    <source>
        <strain evidence="3 4">MCCC 1K02066</strain>
    </source>
</reference>
<dbReference type="Pfam" id="PF02129">
    <property type="entry name" value="Peptidase_S15"/>
    <property type="match status" value="2"/>
</dbReference>
<dbReference type="PANTHER" id="PTHR43056:SF10">
    <property type="entry name" value="COCE_NOND FAMILY, PUTATIVE (AFU_ORTHOLOGUE AFUA_7G00600)-RELATED"/>
    <property type="match status" value="1"/>
</dbReference>
<dbReference type="GO" id="GO:0008239">
    <property type="term" value="F:dipeptidyl-peptidase activity"/>
    <property type="evidence" value="ECO:0007669"/>
    <property type="project" value="InterPro"/>
</dbReference>
<dbReference type="SUPFAM" id="SSF49785">
    <property type="entry name" value="Galactose-binding domain-like"/>
    <property type="match status" value="1"/>
</dbReference>
<protein>
    <submittedName>
        <fullName evidence="3">CocE/NonD family hydrolase</fullName>
    </submittedName>
</protein>
<dbReference type="PANTHER" id="PTHR43056">
    <property type="entry name" value="PEPTIDASE S9 PROLYL OLIGOPEPTIDASE"/>
    <property type="match status" value="1"/>
</dbReference>
<comment type="caution">
    <text evidence="3">The sequence shown here is derived from an EMBL/GenBank/DDBJ whole genome shotgun (WGS) entry which is preliminary data.</text>
</comment>
<dbReference type="Gene3D" id="1.10.3020.20">
    <property type="match status" value="1"/>
</dbReference>
<dbReference type="OrthoDB" id="9806163at2"/>
<dbReference type="InterPro" id="IPR013736">
    <property type="entry name" value="Xaa-Pro_dipept_C"/>
</dbReference>
<accession>A0A6I4UU79</accession>
<organism evidence="3 4">
    <name type="scientific">Croceibacterium soli</name>
    <dbReference type="NCBI Taxonomy" id="1739690"/>
    <lineage>
        <taxon>Bacteria</taxon>
        <taxon>Pseudomonadati</taxon>
        <taxon>Pseudomonadota</taxon>
        <taxon>Alphaproteobacteria</taxon>
        <taxon>Sphingomonadales</taxon>
        <taxon>Erythrobacteraceae</taxon>
        <taxon>Croceibacterium</taxon>
    </lineage>
</organism>
<dbReference type="InterPro" id="IPR000383">
    <property type="entry name" value="Xaa-Pro-like_dom"/>
</dbReference>
<feature type="domain" description="Xaa-Pro dipeptidyl-peptidase C-terminal" evidence="2">
    <location>
        <begin position="312"/>
        <end position="552"/>
    </location>
</feature>
<dbReference type="InterPro" id="IPR005674">
    <property type="entry name" value="CocE/Ser_esterase"/>
</dbReference>
<keyword evidence="1 3" id="KW-0378">Hydrolase</keyword>
<evidence type="ECO:0000313" key="4">
    <source>
        <dbReference type="Proteomes" id="UP000469159"/>
    </source>
</evidence>
<keyword evidence="4" id="KW-1185">Reference proteome</keyword>
<sequence>MMAERTEGFELIMREGVDPATAPHKPPLPPRDYACWQEDGLLIERNVEVPMRDGIRILVDIYRPADRPDRDLPILLGWSPYGKHGLSDTLWPPSGVEKGWMSRFTAFEAPDPAFWCANGYAVVFADPRGAWLSEGDLRHNGIGEGEDCYDCIEFLAQLDWSNGKVGMIGVSYLAAIQYLVASLRPPHLAAINPWEGFSDWYREFAYHGGIRETGFVPRGSDNLRFSLNRTEDTNRNVLAHPLYDDYWRSKEIDLGAIDVPAYVVASWSDQGLHTRGTIEAWRRMASNPKWLEIHGQKKWAHFYMPSSRAKQKAFFDHFLRGLDSGLDEWPPVLVEVRESAHVRHTRAEEEWPLARTDYRPLYLDAASASLSAMPVPSEAAAAYDPCDEAGEAVFDYRFEEDTELTGYMKLKLWVEAEAADDMDLFVAIQKRDADGSPVGFHFYAFYDDGPAALGWLRASHRELDADKSTPWQPVHTHLRERKLAAGEIVPVEIEIWPSSTLFRQGETLRVVIKGLDIYRDALPNLPFARHEDLRNRGRHVIHTGGRYDSHLLVPAIPPTAP</sequence>
<dbReference type="InterPro" id="IPR050585">
    <property type="entry name" value="Xaa-Pro_dipeptidyl-ppase/CocE"/>
</dbReference>
<name>A0A6I4UU79_9SPHN</name>
<dbReference type="EMBL" id="WTYK01000003">
    <property type="protein sequence ID" value="MXP41299.1"/>
    <property type="molecule type" value="Genomic_DNA"/>
</dbReference>
<dbReference type="RefSeq" id="WP_160746159.1">
    <property type="nucleotide sequence ID" value="NZ_WTYK01000003.1"/>
</dbReference>
<evidence type="ECO:0000259" key="2">
    <source>
        <dbReference type="SMART" id="SM00939"/>
    </source>
</evidence>
<dbReference type="Gene3D" id="3.40.50.1820">
    <property type="entry name" value="alpha/beta hydrolase"/>
    <property type="match status" value="1"/>
</dbReference>
<dbReference type="NCBIfam" id="TIGR00976">
    <property type="entry name" value="CocE_NonD"/>
    <property type="match status" value="2"/>
</dbReference>
<dbReference type="InterPro" id="IPR008979">
    <property type="entry name" value="Galactose-bd-like_sf"/>
</dbReference>
<evidence type="ECO:0000256" key="1">
    <source>
        <dbReference type="ARBA" id="ARBA00022801"/>
    </source>
</evidence>
<dbReference type="SMART" id="SM00939">
    <property type="entry name" value="PepX_C"/>
    <property type="match status" value="1"/>
</dbReference>
<dbReference type="AlphaFoldDB" id="A0A6I4UU79"/>
<dbReference type="Pfam" id="PF08530">
    <property type="entry name" value="PepX_C"/>
    <property type="match status" value="1"/>
</dbReference>
<evidence type="ECO:0000313" key="3">
    <source>
        <dbReference type="EMBL" id="MXP41299.1"/>
    </source>
</evidence>
<proteinExistence type="predicted"/>
<dbReference type="SUPFAM" id="SSF53474">
    <property type="entry name" value="alpha/beta-Hydrolases"/>
    <property type="match status" value="1"/>
</dbReference>
<dbReference type="Proteomes" id="UP000469159">
    <property type="component" value="Unassembled WGS sequence"/>
</dbReference>
<dbReference type="InterPro" id="IPR029058">
    <property type="entry name" value="AB_hydrolase_fold"/>
</dbReference>
<dbReference type="Gene3D" id="2.60.120.260">
    <property type="entry name" value="Galactose-binding domain-like"/>
    <property type="match status" value="1"/>
</dbReference>
<gene>
    <name evidence="3" type="ORF">GRI75_06550</name>
</gene>